<protein>
    <recommendedName>
        <fullName evidence="16">Peptidoglycan D,D-transpeptidase FtsI</fullName>
        <ecNumber evidence="16">3.4.16.4</ecNumber>
    </recommendedName>
    <alternativeName>
        <fullName evidence="16">Penicillin-binding protein 3</fullName>
        <shortName evidence="16">PBP-3</shortName>
    </alternativeName>
</protein>
<dbReference type="EMBL" id="LR778301">
    <property type="protein sequence ID" value="CAB1370245.1"/>
    <property type="molecule type" value="Genomic_DNA"/>
</dbReference>
<evidence type="ECO:0000256" key="6">
    <source>
        <dbReference type="ARBA" id="ARBA00022670"/>
    </source>
</evidence>
<dbReference type="GO" id="GO:0008658">
    <property type="term" value="F:penicillin binding"/>
    <property type="evidence" value="ECO:0007669"/>
    <property type="project" value="InterPro"/>
</dbReference>
<keyword evidence="11 16" id="KW-1133">Transmembrane helix</keyword>
<keyword evidence="9 16" id="KW-0133">Cell shape</keyword>
<evidence type="ECO:0000259" key="17">
    <source>
        <dbReference type="Pfam" id="PF00905"/>
    </source>
</evidence>
<evidence type="ECO:0000256" key="3">
    <source>
        <dbReference type="ARBA" id="ARBA00022519"/>
    </source>
</evidence>
<organism evidence="19 20">
    <name type="scientific">Denitratisoma oestradiolicum</name>
    <dbReference type="NCBI Taxonomy" id="311182"/>
    <lineage>
        <taxon>Bacteria</taxon>
        <taxon>Pseudomonadati</taxon>
        <taxon>Pseudomonadota</taxon>
        <taxon>Betaproteobacteria</taxon>
        <taxon>Nitrosomonadales</taxon>
        <taxon>Sterolibacteriaceae</taxon>
        <taxon>Denitratisoma</taxon>
    </lineage>
</organism>
<dbReference type="Gene3D" id="3.90.1310.10">
    <property type="entry name" value="Penicillin-binding protein 2a (Domain 2)"/>
    <property type="match status" value="1"/>
</dbReference>
<dbReference type="InterPro" id="IPR012338">
    <property type="entry name" value="Beta-lactam/transpept-like"/>
</dbReference>
<proteinExistence type="inferred from homology"/>
<dbReference type="Gene3D" id="1.10.150.770">
    <property type="match status" value="1"/>
</dbReference>
<dbReference type="SUPFAM" id="SSF56601">
    <property type="entry name" value="beta-lactamase/transpeptidase-like"/>
    <property type="match status" value="1"/>
</dbReference>
<evidence type="ECO:0000256" key="4">
    <source>
        <dbReference type="ARBA" id="ARBA00022618"/>
    </source>
</evidence>
<comment type="pathway">
    <text evidence="16">Cell wall biogenesis; peptidoglycan biosynthesis.</text>
</comment>
<comment type="catalytic activity">
    <reaction evidence="16">
        <text>Preferential cleavage: (Ac)2-L-Lys-D-Ala-|-D-Ala. Also transpeptidation of peptidyl-alanyl moieties that are N-acyl substituents of D-alanine.</text>
        <dbReference type="EC" id="3.4.16.4"/>
    </reaction>
</comment>
<dbReference type="OrthoDB" id="9789078at2"/>
<dbReference type="GO" id="GO:0008955">
    <property type="term" value="F:peptidoglycan glycosyltransferase activity"/>
    <property type="evidence" value="ECO:0007669"/>
    <property type="project" value="InterPro"/>
</dbReference>
<keyword evidence="4 16" id="KW-0132">Cell division</keyword>
<dbReference type="GO" id="GO:0009002">
    <property type="term" value="F:serine-type D-Ala-D-Ala carboxypeptidase activity"/>
    <property type="evidence" value="ECO:0007669"/>
    <property type="project" value="UniProtKB-UniRule"/>
</dbReference>
<reference evidence="19 20" key="1">
    <citation type="submission" date="2020-03" db="EMBL/GenBank/DDBJ databases">
        <authorList>
            <consortium name="Genoscope - CEA"/>
            <person name="William W."/>
        </authorList>
    </citation>
    <scope>NUCLEOTIDE SEQUENCE [LARGE SCALE GENOMIC DNA]</scope>
    <source>
        <strain evidence="20">DSM 16959</strain>
    </source>
</reference>
<keyword evidence="7 16" id="KW-0812">Transmembrane</keyword>
<evidence type="ECO:0000256" key="2">
    <source>
        <dbReference type="ARBA" id="ARBA00022475"/>
    </source>
</evidence>
<dbReference type="GO" id="GO:0043093">
    <property type="term" value="P:FtsZ-dependent cytokinesis"/>
    <property type="evidence" value="ECO:0007669"/>
    <property type="project" value="UniProtKB-UniRule"/>
</dbReference>
<evidence type="ECO:0000256" key="8">
    <source>
        <dbReference type="ARBA" id="ARBA00022801"/>
    </source>
</evidence>
<dbReference type="GO" id="GO:0008360">
    <property type="term" value="P:regulation of cell shape"/>
    <property type="evidence" value="ECO:0007669"/>
    <property type="project" value="UniProtKB-KW"/>
</dbReference>
<dbReference type="InterPro" id="IPR005311">
    <property type="entry name" value="PBP_dimer"/>
</dbReference>
<evidence type="ECO:0000313" key="19">
    <source>
        <dbReference type="EMBL" id="CAB1370245.1"/>
    </source>
</evidence>
<dbReference type="PANTHER" id="PTHR30627">
    <property type="entry name" value="PEPTIDOGLYCAN D,D-TRANSPEPTIDASE"/>
    <property type="match status" value="1"/>
</dbReference>
<evidence type="ECO:0000256" key="15">
    <source>
        <dbReference type="ARBA" id="ARBA00023316"/>
    </source>
</evidence>
<comment type="function">
    <text evidence="16">Catalyzes cross-linking of the peptidoglycan cell wall at the division septum.</text>
</comment>
<dbReference type="UniPathway" id="UPA00219"/>
<evidence type="ECO:0000256" key="10">
    <source>
        <dbReference type="ARBA" id="ARBA00022984"/>
    </source>
</evidence>
<keyword evidence="10 16" id="KW-0573">Peptidoglycan synthesis</keyword>
<dbReference type="HAMAP" id="MF_02080">
    <property type="entry name" value="FtsI_transpept"/>
    <property type="match status" value="1"/>
</dbReference>
<evidence type="ECO:0000256" key="9">
    <source>
        <dbReference type="ARBA" id="ARBA00022960"/>
    </source>
</evidence>
<keyword evidence="2 16" id="KW-1003">Cell membrane</keyword>
<keyword evidence="8 16" id="KW-0378">Hydrolase</keyword>
<comment type="similarity">
    <text evidence="16">Belongs to the transpeptidase family. FtsI subfamily.</text>
</comment>
<dbReference type="KEGG" id="doe:DENOEST_3091"/>
<dbReference type="GO" id="GO:0009252">
    <property type="term" value="P:peptidoglycan biosynthetic process"/>
    <property type="evidence" value="ECO:0007669"/>
    <property type="project" value="UniProtKB-UniRule"/>
</dbReference>
<feature type="domain" description="Penicillin-binding protein transpeptidase" evidence="17">
    <location>
        <begin position="248"/>
        <end position="544"/>
    </location>
</feature>
<evidence type="ECO:0000313" key="20">
    <source>
        <dbReference type="Proteomes" id="UP000515733"/>
    </source>
</evidence>
<feature type="transmembrane region" description="Helical" evidence="16">
    <location>
        <begin position="20"/>
        <end position="38"/>
    </location>
</feature>
<dbReference type="GO" id="GO:0071555">
    <property type="term" value="P:cell wall organization"/>
    <property type="evidence" value="ECO:0007669"/>
    <property type="project" value="UniProtKB-KW"/>
</dbReference>
<dbReference type="Proteomes" id="UP000515733">
    <property type="component" value="Chromosome"/>
</dbReference>
<keyword evidence="12 16" id="KW-0472">Membrane</keyword>
<keyword evidence="20" id="KW-1185">Reference proteome</keyword>
<evidence type="ECO:0000256" key="14">
    <source>
        <dbReference type="ARBA" id="ARBA00023306"/>
    </source>
</evidence>
<comment type="subcellular location">
    <subcellularLocation>
        <location evidence="16">Cell inner membrane</location>
        <topology evidence="16">Single-pass membrane protein</topology>
    </subcellularLocation>
    <subcellularLocation>
        <location evidence="1">Membrane</location>
    </subcellularLocation>
</comment>
<dbReference type="EC" id="3.4.16.4" evidence="16"/>
<dbReference type="InterPro" id="IPR001460">
    <property type="entry name" value="PCN-bd_Tpept"/>
</dbReference>
<dbReference type="GO" id="GO:0005886">
    <property type="term" value="C:plasma membrane"/>
    <property type="evidence" value="ECO:0007669"/>
    <property type="project" value="UniProtKB-SubCell"/>
</dbReference>
<keyword evidence="13 16" id="KW-0717">Septation</keyword>
<keyword evidence="14 16" id="KW-0131">Cell cycle</keyword>
<dbReference type="Gene3D" id="3.40.710.10">
    <property type="entry name" value="DD-peptidase/beta-lactamase superfamily"/>
    <property type="match status" value="1"/>
</dbReference>
<dbReference type="GO" id="GO:0006508">
    <property type="term" value="P:proteolysis"/>
    <property type="evidence" value="ECO:0007669"/>
    <property type="project" value="UniProtKB-KW"/>
</dbReference>
<dbReference type="InterPro" id="IPR050515">
    <property type="entry name" value="Beta-lactam/transpept"/>
</dbReference>
<keyword evidence="5 16" id="KW-0121">Carboxypeptidase</keyword>
<dbReference type="GO" id="GO:0000917">
    <property type="term" value="P:division septum assembly"/>
    <property type="evidence" value="ECO:0007669"/>
    <property type="project" value="UniProtKB-KW"/>
</dbReference>
<dbReference type="InterPro" id="IPR037532">
    <property type="entry name" value="FtsI_transpept"/>
</dbReference>
<evidence type="ECO:0000256" key="7">
    <source>
        <dbReference type="ARBA" id="ARBA00022692"/>
    </source>
</evidence>
<dbReference type="AlphaFoldDB" id="A0A6S6Y173"/>
<dbReference type="SUPFAM" id="SSF56519">
    <property type="entry name" value="Penicillin binding protein dimerisation domain"/>
    <property type="match status" value="1"/>
</dbReference>
<accession>A0A6S6Y173</accession>
<dbReference type="PANTHER" id="PTHR30627:SF1">
    <property type="entry name" value="PEPTIDOGLYCAN D,D-TRANSPEPTIDASE FTSI"/>
    <property type="match status" value="1"/>
</dbReference>
<dbReference type="Pfam" id="PF00905">
    <property type="entry name" value="Transpeptidase"/>
    <property type="match status" value="1"/>
</dbReference>
<evidence type="ECO:0000256" key="5">
    <source>
        <dbReference type="ARBA" id="ARBA00022645"/>
    </source>
</evidence>
<sequence length="575" mass="62494">MKFSHSPVLSLAVPPWRARLMIWLLLAGFLTLVGRALYLQGINNEFLKGKGEARYERTLSISATRGRILDRHGDVLAISTPVKSIWAIPEDARLQPADARTLAQLLEMDLRELNRRLASDKDFVFIKRQVSPEVADRVAALKLPGIHEQQEYRRYYPVAEVTAHVLGFTGVEDAGQEGVELAFNDMLAGKPGSRRVIKDRRGNIVEDVESIRAPQEGKDVLLALDDKIQYLAYSSLKQAIEQYRARAGGIVVLDAKTGEVLALANLPAYNPNNRERLAGAQLRNRAFTDTFEPGSTMKPFTAALALEKGKYRYDTAIQTAPGRLVVGNATIHDAHVHGVLTVAQVIQKSSNVGSAKMALSMPAETMWDMFDSLGFGTPLKLGFPGEVGGRLRPWKKWQPIEQATMAYGHGISVTLIQLARAYTAFARDGDLIPLSLTRMDAPPPQGKAVFSAQTAREVRSMLELVVLPGGTAQKARVPGYRVAGKTGTAHKLDGGAYANKYVASFVGFAPASDPRLVIAVMIDEPSNGIYYGGDVAAPVFSRVMAGALRTLGAPQDAPLSPPTTMAALADVKEEM</sequence>
<dbReference type="Pfam" id="PF03717">
    <property type="entry name" value="PBP_dimer"/>
    <property type="match status" value="1"/>
</dbReference>
<dbReference type="RefSeq" id="WP_145770782.1">
    <property type="nucleotide sequence ID" value="NZ_LR778301.1"/>
</dbReference>
<evidence type="ECO:0000256" key="13">
    <source>
        <dbReference type="ARBA" id="ARBA00023210"/>
    </source>
</evidence>
<evidence type="ECO:0000256" key="12">
    <source>
        <dbReference type="ARBA" id="ARBA00023136"/>
    </source>
</evidence>
<evidence type="ECO:0000256" key="1">
    <source>
        <dbReference type="ARBA" id="ARBA00004370"/>
    </source>
</evidence>
<dbReference type="InterPro" id="IPR036138">
    <property type="entry name" value="PBP_dimer_sf"/>
</dbReference>
<feature type="active site" description="Acyl-ester intermediate" evidence="16">
    <location>
        <position position="295"/>
    </location>
</feature>
<evidence type="ECO:0000259" key="18">
    <source>
        <dbReference type="Pfam" id="PF03717"/>
    </source>
</evidence>
<evidence type="ECO:0000256" key="16">
    <source>
        <dbReference type="HAMAP-Rule" id="MF_02080"/>
    </source>
</evidence>
<gene>
    <name evidence="16 19" type="primary">ftsI</name>
    <name evidence="19" type="ORF">DENOEST_3091</name>
</gene>
<evidence type="ECO:0000256" key="11">
    <source>
        <dbReference type="ARBA" id="ARBA00022989"/>
    </source>
</evidence>
<name>A0A6S6Y173_9PROT</name>
<keyword evidence="15 16" id="KW-0961">Cell wall biogenesis/degradation</keyword>
<feature type="domain" description="Penicillin-binding protein dimerisation" evidence="18">
    <location>
        <begin position="61"/>
        <end position="207"/>
    </location>
</feature>
<keyword evidence="3 16" id="KW-0997">Cell inner membrane</keyword>
<dbReference type="Gene3D" id="3.30.450.330">
    <property type="match status" value="1"/>
</dbReference>
<keyword evidence="6 16" id="KW-0645">Protease</keyword>